<dbReference type="Proteomes" id="UP000255425">
    <property type="component" value="Unassembled WGS sequence"/>
</dbReference>
<dbReference type="AlphaFoldDB" id="A0A380HB82"/>
<evidence type="ECO:0000313" key="2">
    <source>
        <dbReference type="EMBL" id="SUM74687.1"/>
    </source>
</evidence>
<evidence type="ECO:0000313" key="3">
    <source>
        <dbReference type="Proteomes" id="UP000255425"/>
    </source>
</evidence>
<feature type="transmembrane region" description="Helical" evidence="1">
    <location>
        <begin position="91"/>
        <end position="107"/>
    </location>
</feature>
<protein>
    <submittedName>
        <fullName evidence="2">Membrane protein</fullName>
    </submittedName>
</protein>
<accession>A0A380HB82</accession>
<dbReference type="EMBL" id="UHDZ01000001">
    <property type="protein sequence ID" value="SUM74687.1"/>
    <property type="molecule type" value="Genomic_DNA"/>
</dbReference>
<sequence>MKVRYIYITQLLISLIPVKENASEKYIGLIFLPFVIAIVSSIMIVLFHRKFDSRYPKIGEKHYTEKIFKTMDEGERRITLVSMYKVNQNNTALLLINIILIGAFSILSDVNQTVTLIILIILFTYNRLFIKGE</sequence>
<keyword evidence="3" id="KW-1185">Reference proteome</keyword>
<dbReference type="Pfam" id="PF11368">
    <property type="entry name" value="DUF3169"/>
    <property type="match status" value="1"/>
</dbReference>
<name>A0A380HB82_9STAP</name>
<evidence type="ECO:0000256" key="1">
    <source>
        <dbReference type="SAM" id="Phobius"/>
    </source>
</evidence>
<keyword evidence="1" id="KW-0472">Membrane</keyword>
<keyword evidence="1" id="KW-0812">Transmembrane</keyword>
<keyword evidence="1" id="KW-1133">Transmembrane helix</keyword>
<dbReference type="InterPro" id="IPR021509">
    <property type="entry name" value="DUF3169"/>
</dbReference>
<feature type="transmembrane region" description="Helical" evidence="1">
    <location>
        <begin position="113"/>
        <end position="130"/>
    </location>
</feature>
<feature type="transmembrane region" description="Helical" evidence="1">
    <location>
        <begin position="26"/>
        <end position="47"/>
    </location>
</feature>
<dbReference type="GeneID" id="63935440"/>
<gene>
    <name evidence="2" type="ORF">NCTC11807_02712</name>
</gene>
<dbReference type="RefSeq" id="WP_115314072.1">
    <property type="nucleotide sequence ID" value="NZ_CP066042.1"/>
</dbReference>
<organism evidence="2 3">
    <name type="scientific">Staphylococcus saccharolyticus</name>
    <dbReference type="NCBI Taxonomy" id="33028"/>
    <lineage>
        <taxon>Bacteria</taxon>
        <taxon>Bacillati</taxon>
        <taxon>Bacillota</taxon>
        <taxon>Bacilli</taxon>
        <taxon>Bacillales</taxon>
        <taxon>Staphylococcaceae</taxon>
        <taxon>Staphylococcus</taxon>
    </lineage>
</organism>
<reference evidence="2 3" key="1">
    <citation type="submission" date="2018-06" db="EMBL/GenBank/DDBJ databases">
        <authorList>
            <consortium name="Pathogen Informatics"/>
            <person name="Doyle S."/>
        </authorList>
    </citation>
    <scope>NUCLEOTIDE SEQUENCE [LARGE SCALE GENOMIC DNA]</scope>
    <source>
        <strain evidence="2 3">NCTC11807</strain>
    </source>
</reference>
<proteinExistence type="predicted"/>